<feature type="compositionally biased region" description="Basic and acidic residues" evidence="1">
    <location>
        <begin position="7"/>
        <end position="24"/>
    </location>
</feature>
<dbReference type="CDD" id="cd14688">
    <property type="entry name" value="bZIP_YAP"/>
    <property type="match status" value="1"/>
</dbReference>
<sequence>MKGKKAVNMEKCDVSSARIRENQRRSRTRRKEYTQQLEQQLRSYERLGVAATQEVQKAGRKVAAENVSLRSLLLIHGVTETQIEEYLESQRQTASSIRSQFPPVVSLPSAKLHLPTAHGQTSVDHHHSLATPLKVNNSSHPLKTLEMRSSPSRSDAMTSIDASNIQESSAGRAVELVSVIGETVPESEHFGGVQDTGQFTSCVAAASLIESIRNHSDLRDVRSELGCDSEPNCMVKNMSIFDILDR</sequence>
<dbReference type="STRING" id="1365484.W6QQD7"/>
<accession>W6QQD7</accession>
<proteinExistence type="predicted"/>
<organism evidence="2 3">
    <name type="scientific">Penicillium roqueforti (strain FM164)</name>
    <dbReference type="NCBI Taxonomy" id="1365484"/>
    <lineage>
        <taxon>Eukaryota</taxon>
        <taxon>Fungi</taxon>
        <taxon>Dikarya</taxon>
        <taxon>Ascomycota</taxon>
        <taxon>Pezizomycotina</taxon>
        <taxon>Eurotiomycetes</taxon>
        <taxon>Eurotiomycetidae</taxon>
        <taxon>Eurotiales</taxon>
        <taxon>Aspergillaceae</taxon>
        <taxon>Penicillium</taxon>
    </lineage>
</organism>
<dbReference type="EMBL" id="HG792019">
    <property type="protein sequence ID" value="CDM36264.1"/>
    <property type="molecule type" value="Genomic_DNA"/>
</dbReference>
<name>W6QQD7_PENRF</name>
<evidence type="ECO:0000313" key="2">
    <source>
        <dbReference type="EMBL" id="CDM36264.1"/>
    </source>
</evidence>
<dbReference type="AlphaFoldDB" id="W6QQD7"/>
<gene>
    <name evidence="2" type="ORF">PROQFM164_S05g000097</name>
</gene>
<dbReference type="PANTHER" id="PTHR42070">
    <property type="entry name" value="FILAMENT ASSOCIATED PROTEIN, PUTATIVE (AFU_ORTHOLOGUE AFUA_8G06630)-RELATED"/>
    <property type="match status" value="1"/>
</dbReference>
<feature type="region of interest" description="Disordered" evidence="1">
    <location>
        <begin position="1"/>
        <end position="33"/>
    </location>
</feature>
<keyword evidence="3" id="KW-1185">Reference proteome</keyword>
<evidence type="ECO:0000313" key="3">
    <source>
        <dbReference type="Proteomes" id="UP000030686"/>
    </source>
</evidence>
<dbReference type="Proteomes" id="UP000030686">
    <property type="component" value="Unassembled WGS sequence"/>
</dbReference>
<dbReference type="PANTHER" id="PTHR42070:SF1">
    <property type="entry name" value="FILAMENT ASSOCIATED PROTEIN, PUTATIVE (AFU_ORTHOLOGUE AFUA_8G06630)-RELATED"/>
    <property type="match status" value="1"/>
</dbReference>
<dbReference type="OMA" id="PEMQPEM"/>
<dbReference type="OrthoDB" id="4505928at2759"/>
<protein>
    <submittedName>
        <fullName evidence="2">Uncharacterized protein</fullName>
    </submittedName>
</protein>
<reference evidence="2" key="1">
    <citation type="journal article" date="2014" name="Nat. Commun.">
        <title>Multiple recent horizontal transfers of a large genomic region in cheese making fungi.</title>
        <authorList>
            <person name="Cheeseman K."/>
            <person name="Ropars J."/>
            <person name="Renault P."/>
            <person name="Dupont J."/>
            <person name="Gouzy J."/>
            <person name="Branca A."/>
            <person name="Abraham A.L."/>
            <person name="Ceppi M."/>
            <person name="Conseiller E."/>
            <person name="Debuchy R."/>
            <person name="Malagnac F."/>
            <person name="Goarin A."/>
            <person name="Silar P."/>
            <person name="Lacoste S."/>
            <person name="Sallet E."/>
            <person name="Bensimon A."/>
            <person name="Giraud T."/>
            <person name="Brygoo Y."/>
        </authorList>
    </citation>
    <scope>NUCLEOTIDE SEQUENCE [LARGE SCALE GENOMIC DNA]</scope>
    <source>
        <strain evidence="2">FM164</strain>
    </source>
</reference>
<evidence type="ECO:0000256" key="1">
    <source>
        <dbReference type="SAM" id="MobiDB-lite"/>
    </source>
</evidence>